<dbReference type="Pfam" id="PF01740">
    <property type="entry name" value="STAS"/>
    <property type="match status" value="1"/>
</dbReference>
<dbReference type="NCBIfam" id="TIGR00377">
    <property type="entry name" value="ant_ant_sig"/>
    <property type="match status" value="1"/>
</dbReference>
<dbReference type="InterPro" id="IPR003658">
    <property type="entry name" value="Anti-sigma_ant"/>
</dbReference>
<dbReference type="RefSeq" id="WP_257532862.1">
    <property type="nucleotide sequence ID" value="NZ_JANKAS010000016.1"/>
</dbReference>
<dbReference type="AlphaFoldDB" id="A0AAE3L0I5"/>
<dbReference type="InterPro" id="IPR002645">
    <property type="entry name" value="STAS_dom"/>
</dbReference>
<dbReference type="PROSITE" id="PS50801">
    <property type="entry name" value="STAS"/>
    <property type="match status" value="1"/>
</dbReference>
<evidence type="ECO:0000256" key="1">
    <source>
        <dbReference type="ARBA" id="ARBA00009013"/>
    </source>
</evidence>
<evidence type="ECO:0000313" key="5">
    <source>
        <dbReference type="Proteomes" id="UP001205748"/>
    </source>
</evidence>
<protein>
    <recommendedName>
        <fullName evidence="2">Anti-sigma factor antagonist</fullName>
    </recommendedName>
</protein>
<dbReference type="InterPro" id="IPR036513">
    <property type="entry name" value="STAS_dom_sf"/>
</dbReference>
<sequence length="105" mass="12130">MILQIQDQYDEQQKKWLVQLEGEIDVYTVNNLKDKINQLLDQHMADILMDCTTLKYIDSTGLGSLIGIRGRMIENNKVLVLTNVQPNVRKLLKITGLDKIFIVEE</sequence>
<comment type="caution">
    <text evidence="4">The sequence shown here is derived from an EMBL/GenBank/DDBJ whole genome shotgun (WGS) entry which is preliminary data.</text>
</comment>
<gene>
    <name evidence="4" type="ORF">NSA47_13540</name>
</gene>
<dbReference type="SUPFAM" id="SSF52091">
    <property type="entry name" value="SpoIIaa-like"/>
    <property type="match status" value="1"/>
</dbReference>
<accession>A0AAE3L0I5</accession>
<evidence type="ECO:0000256" key="2">
    <source>
        <dbReference type="RuleBase" id="RU003749"/>
    </source>
</evidence>
<dbReference type="CDD" id="cd07043">
    <property type="entry name" value="STAS_anti-anti-sigma_factors"/>
    <property type="match status" value="1"/>
</dbReference>
<dbReference type="EMBL" id="JANKAS010000016">
    <property type="protein sequence ID" value="MCR1899987.1"/>
    <property type="molecule type" value="Genomic_DNA"/>
</dbReference>
<dbReference type="Gene3D" id="3.30.750.24">
    <property type="entry name" value="STAS domain"/>
    <property type="match status" value="1"/>
</dbReference>
<name>A0AAE3L0I5_9FIRM</name>
<organism evidence="4 5">
    <name type="scientific">Irregularibacter muris</name>
    <dbReference type="NCBI Taxonomy" id="1796619"/>
    <lineage>
        <taxon>Bacteria</taxon>
        <taxon>Bacillati</taxon>
        <taxon>Bacillota</taxon>
        <taxon>Clostridia</taxon>
        <taxon>Eubacteriales</taxon>
        <taxon>Eubacteriaceae</taxon>
        <taxon>Irregularibacter</taxon>
    </lineage>
</organism>
<dbReference type="Proteomes" id="UP001205748">
    <property type="component" value="Unassembled WGS sequence"/>
</dbReference>
<evidence type="ECO:0000259" key="3">
    <source>
        <dbReference type="PROSITE" id="PS50801"/>
    </source>
</evidence>
<dbReference type="PANTHER" id="PTHR33495">
    <property type="entry name" value="ANTI-SIGMA FACTOR ANTAGONIST TM_1081-RELATED-RELATED"/>
    <property type="match status" value="1"/>
</dbReference>
<keyword evidence="5" id="KW-1185">Reference proteome</keyword>
<dbReference type="PANTHER" id="PTHR33495:SF2">
    <property type="entry name" value="ANTI-SIGMA FACTOR ANTAGONIST TM_1081-RELATED"/>
    <property type="match status" value="1"/>
</dbReference>
<proteinExistence type="inferred from homology"/>
<comment type="similarity">
    <text evidence="1 2">Belongs to the anti-sigma-factor antagonist family.</text>
</comment>
<feature type="domain" description="STAS" evidence="3">
    <location>
        <begin position="17"/>
        <end position="105"/>
    </location>
</feature>
<dbReference type="GO" id="GO:0043856">
    <property type="term" value="F:anti-sigma factor antagonist activity"/>
    <property type="evidence" value="ECO:0007669"/>
    <property type="project" value="InterPro"/>
</dbReference>
<reference evidence="4" key="1">
    <citation type="submission" date="2022-07" db="EMBL/GenBank/DDBJ databases">
        <title>Enhanced cultured diversity of the mouse gut microbiota enables custom-made synthetic communities.</title>
        <authorList>
            <person name="Afrizal A."/>
        </authorList>
    </citation>
    <scope>NUCLEOTIDE SEQUENCE</scope>
    <source>
        <strain evidence="4">DSM 28593</strain>
    </source>
</reference>
<evidence type="ECO:0000313" key="4">
    <source>
        <dbReference type="EMBL" id="MCR1899987.1"/>
    </source>
</evidence>